<feature type="region of interest" description="Disordered" evidence="1">
    <location>
        <begin position="779"/>
        <end position="809"/>
    </location>
</feature>
<dbReference type="WBParaSite" id="maker-uti_cns_0003602-snap-gene-0.2-mRNA-1">
    <property type="protein sequence ID" value="maker-uti_cns_0003602-snap-gene-0.2-mRNA-1"/>
    <property type="gene ID" value="maker-uti_cns_0003602-snap-gene-0.2"/>
</dbReference>
<dbReference type="Proteomes" id="UP000095280">
    <property type="component" value="Unplaced"/>
</dbReference>
<feature type="chain" id="PRO_5009319774" evidence="2">
    <location>
        <begin position="23"/>
        <end position="1074"/>
    </location>
</feature>
<dbReference type="CDD" id="cd06257">
    <property type="entry name" value="DnaJ"/>
    <property type="match status" value="1"/>
</dbReference>
<organism evidence="4 5">
    <name type="scientific">Macrostomum lignano</name>
    <dbReference type="NCBI Taxonomy" id="282301"/>
    <lineage>
        <taxon>Eukaryota</taxon>
        <taxon>Metazoa</taxon>
        <taxon>Spiralia</taxon>
        <taxon>Lophotrochozoa</taxon>
        <taxon>Platyhelminthes</taxon>
        <taxon>Rhabditophora</taxon>
        <taxon>Macrostomorpha</taxon>
        <taxon>Macrostomida</taxon>
        <taxon>Macrostomidae</taxon>
        <taxon>Macrostomum</taxon>
    </lineage>
</organism>
<accession>A0A1I8GZ32</accession>
<dbReference type="SUPFAM" id="SSF46565">
    <property type="entry name" value="Chaperone J-domain"/>
    <property type="match status" value="1"/>
</dbReference>
<feature type="domain" description="J" evidence="3">
    <location>
        <begin position="711"/>
        <end position="791"/>
    </location>
</feature>
<evidence type="ECO:0000256" key="1">
    <source>
        <dbReference type="SAM" id="MobiDB-lite"/>
    </source>
</evidence>
<evidence type="ECO:0000313" key="4">
    <source>
        <dbReference type="Proteomes" id="UP000095280"/>
    </source>
</evidence>
<dbReference type="InterPro" id="IPR036869">
    <property type="entry name" value="J_dom_sf"/>
</dbReference>
<dbReference type="Pfam" id="PF00226">
    <property type="entry name" value="DnaJ"/>
    <property type="match status" value="1"/>
</dbReference>
<dbReference type="AlphaFoldDB" id="A0A1I8GZ32"/>
<protein>
    <submittedName>
        <fullName evidence="5">J domain-containing protein</fullName>
    </submittedName>
</protein>
<reference evidence="5" key="1">
    <citation type="submission" date="2016-11" db="UniProtKB">
        <authorList>
            <consortium name="WormBaseParasite"/>
        </authorList>
    </citation>
    <scope>IDENTIFICATION</scope>
</reference>
<dbReference type="PANTHER" id="PTHR24074">
    <property type="entry name" value="CO-CHAPERONE PROTEIN DJLA"/>
    <property type="match status" value="1"/>
</dbReference>
<dbReference type="Gene3D" id="1.10.287.110">
    <property type="entry name" value="DnaJ domain"/>
    <property type="match status" value="1"/>
</dbReference>
<evidence type="ECO:0000256" key="2">
    <source>
        <dbReference type="SAM" id="SignalP"/>
    </source>
</evidence>
<keyword evidence="4" id="KW-1185">Reference proteome</keyword>
<dbReference type="InterPro" id="IPR001623">
    <property type="entry name" value="DnaJ_domain"/>
</dbReference>
<evidence type="ECO:0000259" key="3">
    <source>
        <dbReference type="PROSITE" id="PS50076"/>
    </source>
</evidence>
<sequence length="1074" mass="116232">MLSRAIALLLLPLLLLCHPANCCRQLTSFHAILTSNCVSPAHYQRLDLDIASCAFRCRAAPRCRAFAMEAGQASDAQVCLLFSFDACSSQLLLDASSMASSGCASRQLRVFVRQSKGLEPGRLLSGVSGSRFKGSLYKAAGSGQEASWSAQAGSCRSFLSSSDGSAMPLTKLADLSSIEELQDLKASVGLSGDIWVSASILSNGSWAWADCGWPLPLLNIYNGGLWRSGEPNDGSSLDIRARISGSSLRDYQGSRRFFGACEVTAALSFNWLKFVEQRVQRHSCQLAGSRLDSPVQQTLEALGIANQLLRMTDRFRVELVTVTAVVADLLVLSNPGCTRSVGRVGRAMRVTATPVPTAGEAGELDGPTGDDEGGTEAPDGCPSPLARPRPSSPLLTFRRLLAPAGFTVGVSSLDALVATSGFFVAASAAGSPPPLAAAVVGPTLLIVPFNHSGREAGSRIIIIAVGVASRLNARFGGAQSVGESCQCCLRATRLRLFTLLADRFDRLEDRPKLVAWSGFEQSPTSSSTLDSTVTISFLVLPIDSAVVSPAFVKVKNSDKESSSRSSSTAGGAGSISSAESALSQLAPAASTRRELLPNTRWLSEPYTCSTEAAAEAAAAVLSAAWWLLSRCCFGLSDSLSGCCCCLRLWTERFAPTPFPGSYPRVAISPFSCSAGLCRWSQSLEFNLSLELHCCSHRLCCTSSFSPAEEASPEAAFAETRPRRVSLDTRSDAHRTVLNDASLITSSSGSLWHPDKHPAESKAEAEDRFKLISEAFQVLSDPVGRRQHDETLKERKKQQKKQQEQQQKQQHVQECFKPPQQGFKLPDHFANSSGAATHYSFKTTKSTTRTFMCAPNDATTANEFINKMRENLRQSCGNFNFRDAYEVYREYFDFFNSFENMPGCQSRDSEDDQAPTTAWWETAVKLHQPDKFSSQQHENIKPTETIQKTTRVRPDGVVEEVTRVTRMVVTTRTETRPGLAISASLSSSSASKVSSNSSTRLTAIFGCLPANFLARTAAEQVLISTGMCRTQRGSVYLRRIVDPSGCSSSTPGYWRGKWRRRIGAKLARCALPRMQ</sequence>
<feature type="compositionally biased region" description="Basic and acidic residues" evidence="1">
    <location>
        <begin position="782"/>
        <end position="792"/>
    </location>
</feature>
<proteinExistence type="predicted"/>
<feature type="region of interest" description="Disordered" evidence="1">
    <location>
        <begin position="352"/>
        <end position="388"/>
    </location>
</feature>
<name>A0A1I8GZ32_9PLAT</name>
<keyword evidence="2" id="KW-0732">Signal</keyword>
<evidence type="ECO:0000313" key="5">
    <source>
        <dbReference type="WBParaSite" id="maker-uti_cns_0003602-snap-gene-0.2-mRNA-1"/>
    </source>
</evidence>
<dbReference type="PROSITE" id="PS50076">
    <property type="entry name" value="DNAJ_2"/>
    <property type="match status" value="1"/>
</dbReference>
<dbReference type="InterPro" id="IPR050817">
    <property type="entry name" value="DjlA_DnaK_co-chaperone"/>
</dbReference>
<feature type="signal peptide" evidence="2">
    <location>
        <begin position="1"/>
        <end position="22"/>
    </location>
</feature>